<name>A0A9X2RP70_9ACTN</name>
<organism evidence="3 4">
    <name type="scientific">Streptomyces telluris</name>
    <dbReference type="NCBI Taxonomy" id="2720021"/>
    <lineage>
        <taxon>Bacteria</taxon>
        <taxon>Bacillati</taxon>
        <taxon>Actinomycetota</taxon>
        <taxon>Actinomycetes</taxon>
        <taxon>Kitasatosporales</taxon>
        <taxon>Streptomycetaceae</taxon>
        <taxon>Streptomyces</taxon>
    </lineage>
</organism>
<gene>
    <name evidence="3" type="ORF">NQU55_15450</name>
</gene>
<dbReference type="RefSeq" id="WP_168095615.1">
    <property type="nucleotide sequence ID" value="NZ_JAATER010000453.1"/>
</dbReference>
<sequence>MPEVTVTIPLYGDHGGRAGLAAVTGAWLAQDVPCEVVVATAGDLGVDLPGVRVVHADPGIRSAGTLRNIAAAEARSPVLCLTDSDVLPLGRDYVRRALRLADGAAFAQPWMYRLPGGAAALERAGLPEPVDIRVTAPAGRTCYVTAAPGPALVPYGGERMERELMGAGGVRMPTPMVWPPPPAYDPDLPSWMQRQAPFHWGQLMMPAERFAEVGGYCPAYTGWGCEDDDLLTKIASRVPPVRAWMAEPSLTCLHLEHPRHYVAGPEWDANKARLRERLAAGPAAMIEEDLRSAEARFRIP</sequence>
<dbReference type="Proteomes" id="UP001142374">
    <property type="component" value="Unassembled WGS sequence"/>
</dbReference>
<keyword evidence="4" id="KW-1185">Reference proteome</keyword>
<evidence type="ECO:0000313" key="3">
    <source>
        <dbReference type="EMBL" id="MCQ8771151.1"/>
    </source>
</evidence>
<dbReference type="GO" id="GO:0016757">
    <property type="term" value="F:glycosyltransferase activity"/>
    <property type="evidence" value="ECO:0007669"/>
    <property type="project" value="UniProtKB-KW"/>
</dbReference>
<evidence type="ECO:0000313" key="4">
    <source>
        <dbReference type="Proteomes" id="UP001142374"/>
    </source>
</evidence>
<dbReference type="InterPro" id="IPR029044">
    <property type="entry name" value="Nucleotide-diphossugar_trans"/>
</dbReference>
<dbReference type="EMBL" id="JANIID010000012">
    <property type="protein sequence ID" value="MCQ8771151.1"/>
    <property type="molecule type" value="Genomic_DNA"/>
</dbReference>
<keyword evidence="3" id="KW-0328">Glycosyltransferase</keyword>
<keyword evidence="1" id="KW-0808">Transferase</keyword>
<feature type="domain" description="Galactosyltransferase C-terminal" evidence="2">
    <location>
        <begin position="201"/>
        <end position="236"/>
    </location>
</feature>
<reference evidence="3" key="1">
    <citation type="submission" date="2022-06" db="EMBL/GenBank/DDBJ databases">
        <title>WGS of actinobacteria.</title>
        <authorList>
            <person name="Thawai C."/>
        </authorList>
    </citation>
    <scope>NUCLEOTIDE SEQUENCE</scope>
    <source>
        <strain evidence="3">AA8</strain>
    </source>
</reference>
<protein>
    <submittedName>
        <fullName evidence="3">Galactosyltransferase-related protein</fullName>
    </submittedName>
</protein>
<accession>A0A9X2RP70</accession>
<comment type="caution">
    <text evidence="3">The sequence shown here is derived from an EMBL/GenBank/DDBJ whole genome shotgun (WGS) entry which is preliminary data.</text>
</comment>
<evidence type="ECO:0000256" key="1">
    <source>
        <dbReference type="ARBA" id="ARBA00022679"/>
    </source>
</evidence>
<proteinExistence type="predicted"/>
<dbReference type="Gene3D" id="3.90.550.10">
    <property type="entry name" value="Spore Coat Polysaccharide Biosynthesis Protein SpsA, Chain A"/>
    <property type="match status" value="1"/>
</dbReference>
<dbReference type="AlphaFoldDB" id="A0A9X2RP70"/>
<dbReference type="Pfam" id="PF02709">
    <property type="entry name" value="Glyco_transf_7C"/>
    <property type="match status" value="1"/>
</dbReference>
<dbReference type="SUPFAM" id="SSF53448">
    <property type="entry name" value="Nucleotide-diphospho-sugar transferases"/>
    <property type="match status" value="1"/>
</dbReference>
<dbReference type="InterPro" id="IPR027791">
    <property type="entry name" value="Galactosyl_T_C"/>
</dbReference>
<evidence type="ECO:0000259" key="2">
    <source>
        <dbReference type="Pfam" id="PF02709"/>
    </source>
</evidence>